<evidence type="ECO:0000256" key="2">
    <source>
        <dbReference type="ARBA" id="ARBA00022618"/>
    </source>
</evidence>
<organism evidence="5 6">
    <name type="scientific">Oceanotoga teriensis</name>
    <dbReference type="NCBI Taxonomy" id="515440"/>
    <lineage>
        <taxon>Bacteria</taxon>
        <taxon>Thermotogati</taxon>
        <taxon>Thermotogota</taxon>
        <taxon>Thermotogae</taxon>
        <taxon>Petrotogales</taxon>
        <taxon>Petrotogaceae</taxon>
        <taxon>Oceanotoga</taxon>
    </lineage>
</organism>
<evidence type="ECO:0000313" key="6">
    <source>
        <dbReference type="Proteomes" id="UP000245921"/>
    </source>
</evidence>
<dbReference type="AlphaFoldDB" id="A0AA45HJS5"/>
<reference evidence="5 6" key="1">
    <citation type="submission" date="2018-05" db="EMBL/GenBank/DDBJ databases">
        <title>Genomic Encyclopedia of Type Strains, Phase IV (KMG-IV): sequencing the most valuable type-strain genomes for metagenomic binning, comparative biology and taxonomic classification.</title>
        <authorList>
            <person name="Goeker M."/>
        </authorList>
    </citation>
    <scope>NUCLEOTIDE SEQUENCE [LARGE SCALE GENOMIC DNA]</scope>
    <source>
        <strain evidence="5 6">DSM 24906</strain>
    </source>
</reference>
<dbReference type="InterPro" id="IPR005234">
    <property type="entry name" value="ScpB_csome_segregation"/>
</dbReference>
<evidence type="ECO:0000256" key="3">
    <source>
        <dbReference type="ARBA" id="ARBA00022829"/>
    </source>
</evidence>
<name>A0AA45HJS5_9BACT</name>
<dbReference type="InterPro" id="IPR036388">
    <property type="entry name" value="WH-like_DNA-bd_sf"/>
</dbReference>
<keyword evidence="1" id="KW-0963">Cytoplasm</keyword>
<dbReference type="PANTHER" id="PTHR34298:SF2">
    <property type="entry name" value="SEGREGATION AND CONDENSATION PROTEIN B"/>
    <property type="match status" value="1"/>
</dbReference>
<keyword evidence="2" id="KW-0132">Cell division</keyword>
<dbReference type="Proteomes" id="UP000245921">
    <property type="component" value="Unassembled WGS sequence"/>
</dbReference>
<evidence type="ECO:0000256" key="1">
    <source>
        <dbReference type="ARBA" id="ARBA00022490"/>
    </source>
</evidence>
<comment type="caution">
    <text evidence="5">The sequence shown here is derived from an EMBL/GenBank/DDBJ whole genome shotgun (WGS) entry which is preliminary data.</text>
</comment>
<dbReference type="RefSeq" id="WP_109603875.1">
    <property type="nucleotide sequence ID" value="NZ_JAMHJO010000001.1"/>
</dbReference>
<accession>A0AA45HJS5</accession>
<dbReference type="Gene3D" id="1.10.10.10">
    <property type="entry name" value="Winged helix-like DNA-binding domain superfamily/Winged helix DNA-binding domain"/>
    <property type="match status" value="2"/>
</dbReference>
<evidence type="ECO:0000256" key="4">
    <source>
        <dbReference type="ARBA" id="ARBA00023306"/>
    </source>
</evidence>
<proteinExistence type="predicted"/>
<dbReference type="Pfam" id="PF04079">
    <property type="entry name" value="SMC_ScpB"/>
    <property type="match status" value="1"/>
</dbReference>
<dbReference type="GO" id="GO:0051304">
    <property type="term" value="P:chromosome separation"/>
    <property type="evidence" value="ECO:0007669"/>
    <property type="project" value="InterPro"/>
</dbReference>
<keyword evidence="6" id="KW-1185">Reference proteome</keyword>
<keyword evidence="4" id="KW-0131">Cell cycle</keyword>
<protein>
    <submittedName>
        <fullName evidence="5">Condensin subunit ScpB</fullName>
    </submittedName>
</protein>
<dbReference type="InterPro" id="IPR036390">
    <property type="entry name" value="WH_DNA-bd_sf"/>
</dbReference>
<gene>
    <name evidence="5" type="ORF">C7380_102172</name>
</gene>
<dbReference type="SUPFAM" id="SSF46785">
    <property type="entry name" value="Winged helix' DNA-binding domain"/>
    <property type="match status" value="2"/>
</dbReference>
<evidence type="ECO:0000313" key="5">
    <source>
        <dbReference type="EMBL" id="PWJ96255.1"/>
    </source>
</evidence>
<dbReference type="GO" id="GO:0051301">
    <property type="term" value="P:cell division"/>
    <property type="evidence" value="ECO:0007669"/>
    <property type="project" value="UniProtKB-KW"/>
</dbReference>
<dbReference type="PANTHER" id="PTHR34298">
    <property type="entry name" value="SEGREGATION AND CONDENSATION PROTEIN B"/>
    <property type="match status" value="1"/>
</dbReference>
<keyword evidence="3" id="KW-0159">Chromosome partition</keyword>
<sequence length="174" mass="20736">MNINFQLIEAYIYSKPNGCNIEDISKSTGIEIDEVRKIIFDIQTHYMDNSHGVELTKFYDKYRFEIKPEIKKIITPKPKKMNLTDTQFEVITVLFLNGPSRLIEIEKTRGKNSYSQIKKLMEYKIVKKVKRKEKKSYLYQLTDKFYEWVPQETIRKLEEIKDDKFTKSNTNTGD</sequence>
<dbReference type="EMBL" id="QGGI01000002">
    <property type="protein sequence ID" value="PWJ96255.1"/>
    <property type="molecule type" value="Genomic_DNA"/>
</dbReference>